<evidence type="ECO:0000256" key="2">
    <source>
        <dbReference type="ARBA" id="ARBA00059219"/>
    </source>
</evidence>
<dbReference type="GO" id="GO:0045116">
    <property type="term" value="P:protein neddylation"/>
    <property type="evidence" value="ECO:0007669"/>
    <property type="project" value="TreeGrafter"/>
</dbReference>
<dbReference type="AlphaFoldDB" id="A0A7R9P9C9"/>
<dbReference type="GO" id="GO:0032182">
    <property type="term" value="F:ubiquitin-like protein binding"/>
    <property type="evidence" value="ECO:0007669"/>
    <property type="project" value="TreeGrafter"/>
</dbReference>
<dbReference type="GO" id="GO:0031624">
    <property type="term" value="F:ubiquitin conjugating enzyme binding"/>
    <property type="evidence" value="ECO:0007669"/>
    <property type="project" value="TreeGrafter"/>
</dbReference>
<feature type="domain" description="DCUN1" evidence="4">
    <location>
        <begin position="59"/>
        <end position="190"/>
    </location>
</feature>
<name>A0A7R9P9C9_TIMCA</name>
<proteinExistence type="predicted"/>
<reference evidence="5" key="1">
    <citation type="submission" date="2020-11" db="EMBL/GenBank/DDBJ databases">
        <authorList>
            <person name="Tran Van P."/>
        </authorList>
    </citation>
    <scope>NUCLEOTIDE SEQUENCE</scope>
</reference>
<dbReference type="Gene3D" id="1.10.238.10">
    <property type="entry name" value="EF-hand"/>
    <property type="match status" value="2"/>
</dbReference>
<dbReference type="InterPro" id="IPR014764">
    <property type="entry name" value="DCN-prot"/>
</dbReference>
<dbReference type="PANTHER" id="PTHR12281">
    <property type="entry name" value="RP42 RELATED"/>
    <property type="match status" value="1"/>
</dbReference>
<dbReference type="Pfam" id="PF14555">
    <property type="entry name" value="UBA_4"/>
    <property type="match status" value="1"/>
</dbReference>
<keyword evidence="1" id="KW-0833">Ubl conjugation pathway</keyword>
<dbReference type="GO" id="GO:0000151">
    <property type="term" value="C:ubiquitin ligase complex"/>
    <property type="evidence" value="ECO:0007669"/>
    <property type="project" value="TreeGrafter"/>
</dbReference>
<comment type="function">
    <text evidence="3">Neddylation of cullins play an essential role in the regulation of SCF-type complexes activity.</text>
</comment>
<sequence>MHKLKSSQRDKVKKFIAFTQTGENTAIFCLTQNDWKLDLASDNYFQNPDVYFREPKISVDKKKLEQLFSRYKDPLEQDKMTAEGIMRFLDDLSLGPESKLVLIMAWKFRAAMQCEFTREEFMNESLHGLLVRQHTSYPLEQDKMTAEGIMRFLDDLSLGPESKLVLIMAWKFRAAMQCEFTREEFMNEND</sequence>
<dbReference type="PROSITE" id="PS51229">
    <property type="entry name" value="DCUN1"/>
    <property type="match status" value="1"/>
</dbReference>
<gene>
    <name evidence="5" type="ORF">TCMB3V08_LOCUS7086</name>
</gene>
<evidence type="ECO:0000256" key="1">
    <source>
        <dbReference type="ARBA" id="ARBA00022786"/>
    </source>
</evidence>
<dbReference type="InterPro" id="IPR005176">
    <property type="entry name" value="PONY_dom"/>
</dbReference>
<dbReference type="FunFam" id="1.10.8.10:FF:000021">
    <property type="entry name" value="DCN1-like protein"/>
    <property type="match status" value="1"/>
</dbReference>
<dbReference type="PANTHER" id="PTHR12281:SF32">
    <property type="entry name" value="DCN1-LIKE PROTEIN"/>
    <property type="match status" value="1"/>
</dbReference>
<dbReference type="FunFam" id="1.10.238.10:FF:000030">
    <property type="entry name" value="DCN1-like protein"/>
    <property type="match status" value="1"/>
</dbReference>
<evidence type="ECO:0000313" key="5">
    <source>
        <dbReference type="EMBL" id="CAD7574475.1"/>
    </source>
</evidence>
<dbReference type="EMBL" id="OE182394">
    <property type="protein sequence ID" value="CAD7574475.1"/>
    <property type="molecule type" value="Genomic_DNA"/>
</dbReference>
<dbReference type="SUPFAM" id="SSF46934">
    <property type="entry name" value="UBA-like"/>
    <property type="match status" value="1"/>
</dbReference>
<dbReference type="Gene3D" id="1.10.8.10">
    <property type="entry name" value="DNA helicase RuvA subunit, C-terminal domain"/>
    <property type="match status" value="1"/>
</dbReference>
<protein>
    <recommendedName>
        <fullName evidence="3">Defective in cullin neddylation protein</fullName>
    </recommendedName>
</protein>
<accession>A0A7R9P9C9</accession>
<dbReference type="GO" id="GO:0097602">
    <property type="term" value="F:cullin family protein binding"/>
    <property type="evidence" value="ECO:0007669"/>
    <property type="project" value="TreeGrafter"/>
</dbReference>
<evidence type="ECO:0000256" key="3">
    <source>
        <dbReference type="RuleBase" id="RU410713"/>
    </source>
</evidence>
<dbReference type="InterPro" id="IPR009060">
    <property type="entry name" value="UBA-like_sf"/>
</dbReference>
<organism evidence="5">
    <name type="scientific">Timema californicum</name>
    <name type="common">California timema</name>
    <name type="synonym">Walking stick</name>
    <dbReference type="NCBI Taxonomy" id="61474"/>
    <lineage>
        <taxon>Eukaryota</taxon>
        <taxon>Metazoa</taxon>
        <taxon>Ecdysozoa</taxon>
        <taxon>Arthropoda</taxon>
        <taxon>Hexapoda</taxon>
        <taxon>Insecta</taxon>
        <taxon>Pterygota</taxon>
        <taxon>Neoptera</taxon>
        <taxon>Polyneoptera</taxon>
        <taxon>Phasmatodea</taxon>
        <taxon>Timematodea</taxon>
        <taxon>Timematoidea</taxon>
        <taxon>Timematidae</taxon>
        <taxon>Timema</taxon>
    </lineage>
</organism>
<evidence type="ECO:0000259" key="4">
    <source>
        <dbReference type="PROSITE" id="PS51229"/>
    </source>
</evidence>
<comment type="function">
    <text evidence="2">Promotes neddylation of cullin components of SCF-type E3 ubiquitin ligase complexes and thus regulates SCF-type complex activity. Function promotes cell proliferation.</text>
</comment>